<protein>
    <submittedName>
        <fullName evidence="2">Uncharacterized protein</fullName>
    </submittedName>
</protein>
<evidence type="ECO:0000313" key="2">
    <source>
        <dbReference type="WBParaSite" id="Csp11.Scaffold630.g20688.t1"/>
    </source>
</evidence>
<proteinExistence type="predicted"/>
<name>A0A1I7UYS0_9PELO</name>
<dbReference type="Proteomes" id="UP000095282">
    <property type="component" value="Unplaced"/>
</dbReference>
<accession>A0A1I7UYS0</accession>
<reference evidence="2" key="1">
    <citation type="submission" date="2016-11" db="UniProtKB">
        <authorList>
            <consortium name="WormBaseParasite"/>
        </authorList>
    </citation>
    <scope>IDENTIFICATION</scope>
</reference>
<organism evidence="1 2">
    <name type="scientific">Caenorhabditis tropicalis</name>
    <dbReference type="NCBI Taxonomy" id="1561998"/>
    <lineage>
        <taxon>Eukaryota</taxon>
        <taxon>Metazoa</taxon>
        <taxon>Ecdysozoa</taxon>
        <taxon>Nematoda</taxon>
        <taxon>Chromadorea</taxon>
        <taxon>Rhabditida</taxon>
        <taxon>Rhabditina</taxon>
        <taxon>Rhabditomorpha</taxon>
        <taxon>Rhabditoidea</taxon>
        <taxon>Rhabditidae</taxon>
        <taxon>Peloderinae</taxon>
        <taxon>Caenorhabditis</taxon>
    </lineage>
</organism>
<keyword evidence="1" id="KW-1185">Reference proteome</keyword>
<evidence type="ECO:0000313" key="1">
    <source>
        <dbReference type="Proteomes" id="UP000095282"/>
    </source>
</evidence>
<dbReference type="WBParaSite" id="Csp11.Scaffold630.g20688.t1">
    <property type="protein sequence ID" value="Csp11.Scaffold630.g20688.t1"/>
    <property type="gene ID" value="Csp11.Scaffold630.g20688"/>
</dbReference>
<sequence>MAPLTFHKWGLNREKGEKLCVRFPFRRKKKGKKEANSTSLLFLPPYLKSQSSLMPNRIRVQSQKKESLFMGSLVLENENVLPLGIQSFSQFLIYRETIFPLIE</sequence>
<dbReference type="AlphaFoldDB" id="A0A1I7UYS0"/>